<evidence type="ECO:0000256" key="6">
    <source>
        <dbReference type="ARBA" id="ARBA00023139"/>
    </source>
</evidence>
<keyword evidence="7" id="KW-0449">Lipoprotein</keyword>
<evidence type="ECO:0000259" key="10">
    <source>
        <dbReference type="Pfam" id="PF25198"/>
    </source>
</evidence>
<feature type="signal peptide" evidence="8">
    <location>
        <begin position="1"/>
        <end position="21"/>
    </location>
</feature>
<keyword evidence="6" id="KW-0564">Palmitate</keyword>
<comment type="subcellular location">
    <subcellularLocation>
        <location evidence="1">Membrane</location>
        <topology evidence="1">Lipid-anchor</topology>
    </subcellularLocation>
</comment>
<evidence type="ECO:0000256" key="8">
    <source>
        <dbReference type="SAM" id="SignalP"/>
    </source>
</evidence>
<evidence type="ECO:0000256" key="3">
    <source>
        <dbReference type="ARBA" id="ARBA00022544"/>
    </source>
</evidence>
<feature type="domain" description="Spore germination protein N-terminal" evidence="10">
    <location>
        <begin position="23"/>
        <end position="199"/>
    </location>
</feature>
<keyword evidence="4 8" id="KW-0732">Signal</keyword>
<organism evidence="11">
    <name type="scientific">Halalkalibacterium halodurans</name>
    <name type="common">Bacillus halodurans</name>
    <dbReference type="NCBI Taxonomy" id="86665"/>
    <lineage>
        <taxon>Bacteria</taxon>
        <taxon>Bacillati</taxon>
        <taxon>Bacillota</taxon>
        <taxon>Bacilli</taxon>
        <taxon>Bacillales</taxon>
        <taxon>Bacillaceae</taxon>
        <taxon>Halalkalibacterium (ex Joshi et al. 2022)</taxon>
    </lineage>
</organism>
<dbReference type="PATRIC" id="fig|136160.3.peg.3223"/>
<dbReference type="Pfam" id="PF05504">
    <property type="entry name" value="Spore_GerAC"/>
    <property type="match status" value="1"/>
</dbReference>
<dbReference type="InterPro" id="IPR046953">
    <property type="entry name" value="Spore_GerAC-like_C"/>
</dbReference>
<evidence type="ECO:0008006" key="12">
    <source>
        <dbReference type="Google" id="ProtNLM"/>
    </source>
</evidence>
<dbReference type="GeneID" id="87596729"/>
<dbReference type="PROSITE" id="PS51257">
    <property type="entry name" value="PROKAR_LIPOPROTEIN"/>
    <property type="match status" value="1"/>
</dbReference>
<evidence type="ECO:0000256" key="7">
    <source>
        <dbReference type="ARBA" id="ARBA00023288"/>
    </source>
</evidence>
<dbReference type="InterPro" id="IPR038501">
    <property type="entry name" value="Spore_GerAC_C_sf"/>
</dbReference>
<proteinExistence type="inferred from homology"/>
<protein>
    <recommendedName>
        <fullName evidence="12">Spore germination protein KC</fullName>
    </recommendedName>
</protein>
<sequence length="389" mass="43543">MKKYLSRLLVLCLLFSLMSCDGLELTERAFVIGLALDETEAGNIMLTTQLYRPSPEGAVGQMGGGKAGQNYLNIQTSAESVTKALRNIPMHIGRKAQWSHISSILVAERLAEERGVAELLEFFYRDHEPRIISSIAVTEGKASDFLNIAPLMEMTPGHQLLVNEEGAHTFANKSIETRLLKIALQLRSEVGNAVIPLIHKEDVHPQPSATVSGVGLLKDGKLVDKLSPDLVEYLQIIRTDYQNGMIQFPCPGKKEEPQQVEVIEVVSMDSAVRPIIEGDSLRVSIPVRMEVVIQELACSETLEPEQEQEFVEYISQFFEQQILTTVATLQEKKFDAINIGNKIYGKDPQKWKEWKADWDERFAKAEFSVDVQLRVINTGTMIGKPTFTE</sequence>
<reference evidence="11" key="1">
    <citation type="submission" date="2015-08" db="EMBL/GenBank/DDBJ databases">
        <title>Complete DNA Sequence of Pseudomonas syringae pv. actinidiae, the Causal Agent of Kiwifruit Canker Disease.</title>
        <authorList>
            <person name="Rikkerink E.H.A."/>
            <person name="Fineran P.C."/>
        </authorList>
    </citation>
    <scope>NUCLEOTIDE SEQUENCE</scope>
    <source>
        <strain evidence="11">DSM 13666</strain>
    </source>
</reference>
<evidence type="ECO:0000259" key="9">
    <source>
        <dbReference type="Pfam" id="PF05504"/>
    </source>
</evidence>
<dbReference type="RefSeq" id="WP_053431672.1">
    <property type="nucleotide sequence ID" value="NZ_CP040441.1"/>
</dbReference>
<dbReference type="EMBL" id="LILD01000001">
    <property type="protein sequence ID" value="KOO39815.1"/>
    <property type="molecule type" value="Genomic_DNA"/>
</dbReference>
<comment type="caution">
    <text evidence="11">The sequence shown here is derived from an EMBL/GenBank/DDBJ whole genome shotgun (WGS) entry which is preliminary data.</text>
</comment>
<feature type="domain" description="Spore germination GerAC-like C-terminal" evidence="9">
    <location>
        <begin position="212"/>
        <end position="379"/>
    </location>
</feature>
<evidence type="ECO:0000256" key="1">
    <source>
        <dbReference type="ARBA" id="ARBA00004635"/>
    </source>
</evidence>
<dbReference type="AlphaFoldDB" id="A0A0M0KLZ2"/>
<dbReference type="GO" id="GO:0016020">
    <property type="term" value="C:membrane"/>
    <property type="evidence" value="ECO:0007669"/>
    <property type="project" value="UniProtKB-SubCell"/>
</dbReference>
<dbReference type="PANTHER" id="PTHR35789:SF1">
    <property type="entry name" value="SPORE GERMINATION PROTEIN B3"/>
    <property type="match status" value="1"/>
</dbReference>
<dbReference type="Gene3D" id="3.30.300.210">
    <property type="entry name" value="Nutrient germinant receptor protein C, domain 3"/>
    <property type="match status" value="1"/>
</dbReference>
<dbReference type="NCBIfam" id="TIGR02887">
    <property type="entry name" value="spore_ger_x_C"/>
    <property type="match status" value="1"/>
</dbReference>
<evidence type="ECO:0000256" key="2">
    <source>
        <dbReference type="ARBA" id="ARBA00007886"/>
    </source>
</evidence>
<comment type="similarity">
    <text evidence="2">Belongs to the GerABKC lipoprotein family.</text>
</comment>
<accession>A0A0M0KLZ2</accession>
<evidence type="ECO:0000256" key="5">
    <source>
        <dbReference type="ARBA" id="ARBA00023136"/>
    </source>
</evidence>
<dbReference type="Gene3D" id="6.20.190.10">
    <property type="entry name" value="Nutrient germinant receptor protein C, domain 1"/>
    <property type="match status" value="1"/>
</dbReference>
<evidence type="ECO:0000313" key="11">
    <source>
        <dbReference type="EMBL" id="KOO39815.1"/>
    </source>
</evidence>
<dbReference type="InterPro" id="IPR008844">
    <property type="entry name" value="Spore_GerAC-like"/>
</dbReference>
<accession>A0A4Y7X240</accession>
<name>A0A0M0KLZ2_ALKHA</name>
<gene>
    <name evidence="11" type="ORF">AMD02_13860</name>
</gene>
<dbReference type="InterPro" id="IPR057336">
    <property type="entry name" value="GerAC_N"/>
</dbReference>
<dbReference type="GO" id="GO:0009847">
    <property type="term" value="P:spore germination"/>
    <property type="evidence" value="ECO:0007669"/>
    <property type="project" value="InterPro"/>
</dbReference>
<feature type="chain" id="PRO_5044367322" description="Spore germination protein KC" evidence="8">
    <location>
        <begin position="22"/>
        <end position="389"/>
    </location>
</feature>
<dbReference type="Pfam" id="PF25198">
    <property type="entry name" value="Spore_GerAC_N"/>
    <property type="match status" value="1"/>
</dbReference>
<evidence type="ECO:0000256" key="4">
    <source>
        <dbReference type="ARBA" id="ARBA00022729"/>
    </source>
</evidence>
<keyword evidence="3" id="KW-0309">Germination</keyword>
<keyword evidence="5" id="KW-0472">Membrane</keyword>
<dbReference type="PANTHER" id="PTHR35789">
    <property type="entry name" value="SPORE GERMINATION PROTEIN B3"/>
    <property type="match status" value="1"/>
</dbReference>